<feature type="compositionally biased region" description="Polar residues" evidence="1">
    <location>
        <begin position="7"/>
        <end position="20"/>
    </location>
</feature>
<keyword evidence="2" id="KW-0472">Membrane</keyword>
<keyword evidence="2" id="KW-1133">Transmembrane helix</keyword>
<keyword evidence="4" id="KW-1185">Reference proteome</keyword>
<gene>
    <name evidence="3" type="ORF">N0V89_007976</name>
</gene>
<accession>A0A9W8XFW8</accession>
<dbReference type="AlphaFoldDB" id="A0A9W8XFW8"/>
<feature type="region of interest" description="Disordered" evidence="1">
    <location>
        <begin position="1"/>
        <end position="20"/>
    </location>
</feature>
<sequence length="662" mass="73627">MAIEGTVYTTPENTSSTPVDSSAGLVNDALQYVNELVFGKETAPKDNITVTASVTPPASNTLSAIDPYKLFSFAPGSSHLESPWNQDPIWKYSRFAVALVRLSTWHVLEYLRIFDFVEAHCPIVGQILPFIFFKTFPWIFQYAKLAITISLFYSKYMVENSGDIAAGTVASLDENAKNIGLWVLERFARYLMYALSGVIAMTVRDWIIAILAAIVFLLIFWCDDNLTASQDNFEALFRENDEIRAAMEELFASVNVHFTNFQNNQNRLSSDLQGMGNGLNLLSYFARRQVQSQEARFGFIENSGRALRTGMRQLQQRITRTENRVSVVEGRTDLHRRELIQLQQDAEMERIRSDLVDEETGGRLDSLGAGVLEVATAVEANDLDVRVIRQEGKKLKELVGTITALSVFALVLLTYVLELVDNVKDQATDAGETATKAQQHATNAQMSAANAQEIAASARKFATEIKQQVDTILEQHNDIKRWATEANTKFIYLCSETVKVLTAISSLRGTAVLTKNQIIVLFDKIDPEMAKTISNQWVTLAAQPDDELKIEQWQSEAVRLINARFNAIRGNVTGLREQLNLASTPLSSPIRNQVREVLMTPAPLFSAPTTDSFRGETALAQPCFRDSGMFEEGPTIDGLLEELKGAQSGSSSESDPFVDNAL</sequence>
<reference evidence="3" key="1">
    <citation type="submission" date="2022-10" db="EMBL/GenBank/DDBJ databases">
        <title>Tapping the CABI collections for fungal endophytes: first genome assemblies for Collariella, Neodidymelliopsis, Ascochyta clinopodiicola, Didymella pomorum, Didymosphaeria variabile, Neocosmospora piperis and Neocucurbitaria cava.</title>
        <authorList>
            <person name="Hill R."/>
        </authorList>
    </citation>
    <scope>NUCLEOTIDE SEQUENCE</scope>
    <source>
        <strain evidence="3">IMI 356815</strain>
    </source>
</reference>
<dbReference type="Pfam" id="PF11839">
    <property type="entry name" value="Alanine_zipper"/>
    <property type="match status" value="1"/>
</dbReference>
<name>A0A9W8XFW8_9PLEO</name>
<feature type="transmembrane region" description="Helical" evidence="2">
    <location>
        <begin position="398"/>
        <end position="417"/>
    </location>
</feature>
<keyword evidence="2" id="KW-0812">Transmembrane</keyword>
<feature type="transmembrane region" description="Helical" evidence="2">
    <location>
        <begin position="190"/>
        <end position="221"/>
    </location>
</feature>
<evidence type="ECO:0000313" key="3">
    <source>
        <dbReference type="EMBL" id="KAJ4349362.1"/>
    </source>
</evidence>
<feature type="region of interest" description="Disordered" evidence="1">
    <location>
        <begin position="643"/>
        <end position="662"/>
    </location>
</feature>
<dbReference type="InterPro" id="IPR021793">
    <property type="entry name" value="Oprl"/>
</dbReference>
<proteinExistence type="predicted"/>
<protein>
    <submittedName>
        <fullName evidence="3">Uncharacterized protein</fullName>
    </submittedName>
</protein>
<evidence type="ECO:0000256" key="1">
    <source>
        <dbReference type="SAM" id="MobiDB-lite"/>
    </source>
</evidence>
<comment type="caution">
    <text evidence="3">The sequence shown here is derived from an EMBL/GenBank/DDBJ whole genome shotgun (WGS) entry which is preliminary data.</text>
</comment>
<dbReference type="RefSeq" id="XP_056068292.1">
    <property type="nucleotide sequence ID" value="XM_056216736.1"/>
</dbReference>
<evidence type="ECO:0000256" key="2">
    <source>
        <dbReference type="SAM" id="Phobius"/>
    </source>
</evidence>
<dbReference type="GeneID" id="80911506"/>
<dbReference type="EMBL" id="JAPEUX010000006">
    <property type="protein sequence ID" value="KAJ4349362.1"/>
    <property type="molecule type" value="Genomic_DNA"/>
</dbReference>
<evidence type="ECO:0000313" key="4">
    <source>
        <dbReference type="Proteomes" id="UP001140513"/>
    </source>
</evidence>
<dbReference type="Proteomes" id="UP001140513">
    <property type="component" value="Unassembled WGS sequence"/>
</dbReference>
<organism evidence="3 4">
    <name type="scientific">Didymosphaeria variabile</name>
    <dbReference type="NCBI Taxonomy" id="1932322"/>
    <lineage>
        <taxon>Eukaryota</taxon>
        <taxon>Fungi</taxon>
        <taxon>Dikarya</taxon>
        <taxon>Ascomycota</taxon>
        <taxon>Pezizomycotina</taxon>
        <taxon>Dothideomycetes</taxon>
        <taxon>Pleosporomycetidae</taxon>
        <taxon>Pleosporales</taxon>
        <taxon>Massarineae</taxon>
        <taxon>Didymosphaeriaceae</taxon>
        <taxon>Didymosphaeria</taxon>
    </lineage>
</organism>